<dbReference type="PROSITE" id="PS00108">
    <property type="entry name" value="PROTEIN_KINASE_ST"/>
    <property type="match status" value="1"/>
</dbReference>
<dbReference type="GO" id="GO:0004674">
    <property type="term" value="F:protein serine/threonine kinase activity"/>
    <property type="evidence" value="ECO:0007669"/>
    <property type="project" value="UniProtKB-KW"/>
</dbReference>
<evidence type="ECO:0000256" key="5">
    <source>
        <dbReference type="ARBA" id="ARBA00022614"/>
    </source>
</evidence>
<dbReference type="GO" id="GO:0005524">
    <property type="term" value="F:ATP binding"/>
    <property type="evidence" value="ECO:0007669"/>
    <property type="project" value="UniProtKB-KW"/>
</dbReference>
<keyword evidence="3" id="KW-0723">Serine/threonine-protein kinase</keyword>
<dbReference type="PROSITE" id="PS50011">
    <property type="entry name" value="PROTEIN_KINASE_DOM"/>
    <property type="match status" value="1"/>
</dbReference>
<evidence type="ECO:0000256" key="12">
    <source>
        <dbReference type="ARBA" id="ARBA00022840"/>
    </source>
</evidence>
<evidence type="ECO:0000256" key="1">
    <source>
        <dbReference type="ARBA" id="ARBA00004479"/>
    </source>
</evidence>
<keyword evidence="9" id="KW-0677">Repeat</keyword>
<dbReference type="Gene3D" id="3.30.200.20">
    <property type="entry name" value="Phosphorylase Kinase, domain 1"/>
    <property type="match status" value="1"/>
</dbReference>
<evidence type="ECO:0000259" key="21">
    <source>
        <dbReference type="PROSITE" id="PS50011"/>
    </source>
</evidence>
<proteinExistence type="predicted"/>
<keyword evidence="12" id="KW-0067">ATP-binding</keyword>
<evidence type="ECO:0000256" key="8">
    <source>
        <dbReference type="ARBA" id="ARBA00022729"/>
    </source>
</evidence>
<dbReference type="InterPro" id="IPR011009">
    <property type="entry name" value="Kinase-like_dom_sf"/>
</dbReference>
<dbReference type="SUPFAM" id="SSF52058">
    <property type="entry name" value="L domain-like"/>
    <property type="match status" value="1"/>
</dbReference>
<keyword evidence="11" id="KW-0418">Kinase</keyword>
<keyword evidence="13 20" id="KW-1133">Transmembrane helix</keyword>
<gene>
    <name evidence="22" type="ORF">Ddye_026477</name>
</gene>
<dbReference type="InterPro" id="IPR008271">
    <property type="entry name" value="Ser/Thr_kinase_AS"/>
</dbReference>
<dbReference type="InterPro" id="IPR001611">
    <property type="entry name" value="Leu-rich_rpt"/>
</dbReference>
<dbReference type="Pfam" id="PF00560">
    <property type="entry name" value="LRR_1"/>
    <property type="match status" value="3"/>
</dbReference>
<protein>
    <recommendedName>
        <fullName evidence="2">non-specific serine/threonine protein kinase</fullName>
        <ecNumber evidence="2">2.7.11.1</ecNumber>
    </recommendedName>
</protein>
<evidence type="ECO:0000256" key="14">
    <source>
        <dbReference type="ARBA" id="ARBA00023136"/>
    </source>
</evidence>
<dbReference type="PANTHER" id="PTHR48006">
    <property type="entry name" value="LEUCINE-RICH REPEAT-CONTAINING PROTEIN DDB_G0281931-RELATED"/>
    <property type="match status" value="1"/>
</dbReference>
<dbReference type="Gene3D" id="3.80.10.10">
    <property type="entry name" value="Ribonuclease Inhibitor"/>
    <property type="match status" value="3"/>
</dbReference>
<dbReference type="PANTHER" id="PTHR48006:SF81">
    <property type="entry name" value="PROTEIN KINASE DOMAIN-CONTAINING PROTEIN"/>
    <property type="match status" value="1"/>
</dbReference>
<dbReference type="CDD" id="cd14066">
    <property type="entry name" value="STKc_IRAK"/>
    <property type="match status" value="1"/>
</dbReference>
<dbReference type="FunFam" id="3.80.10.10:FF:001070">
    <property type="entry name" value="Leucine-rich repeat transmembrane protein kinase"/>
    <property type="match status" value="1"/>
</dbReference>
<keyword evidence="5" id="KW-0433">Leucine-rich repeat</keyword>
<dbReference type="Pfam" id="PF07714">
    <property type="entry name" value="PK_Tyr_Ser-Thr"/>
    <property type="match status" value="1"/>
</dbReference>
<feature type="compositionally biased region" description="Polar residues" evidence="19">
    <location>
        <begin position="1043"/>
        <end position="1069"/>
    </location>
</feature>
<dbReference type="FunFam" id="3.30.200.20:FF:000217">
    <property type="entry name" value="probable LRR receptor-like serine/threonine-protein kinase At1g53430"/>
    <property type="match status" value="1"/>
</dbReference>
<keyword evidence="14 20" id="KW-0472">Membrane</keyword>
<dbReference type="InterPro" id="IPR051824">
    <property type="entry name" value="LRR_Rcpt-Like_S/T_Kinase"/>
</dbReference>
<evidence type="ECO:0000256" key="4">
    <source>
        <dbReference type="ARBA" id="ARBA00022553"/>
    </source>
</evidence>
<keyword evidence="8" id="KW-0732">Signal</keyword>
<evidence type="ECO:0000256" key="6">
    <source>
        <dbReference type="ARBA" id="ARBA00022679"/>
    </source>
</evidence>
<dbReference type="Gene3D" id="2.60.120.430">
    <property type="entry name" value="Galactose-binding lectin"/>
    <property type="match status" value="1"/>
</dbReference>
<accession>A0AAD9TMT6</accession>
<keyword evidence="23" id="KW-1185">Reference proteome</keyword>
<feature type="transmembrane region" description="Helical" evidence="20">
    <location>
        <begin position="674"/>
        <end position="699"/>
    </location>
</feature>
<evidence type="ECO:0000256" key="3">
    <source>
        <dbReference type="ARBA" id="ARBA00022527"/>
    </source>
</evidence>
<dbReference type="InterPro" id="IPR001245">
    <property type="entry name" value="Ser-Thr/Tyr_kinase_cat_dom"/>
</dbReference>
<dbReference type="InterPro" id="IPR000719">
    <property type="entry name" value="Prot_kinase_dom"/>
</dbReference>
<dbReference type="FunFam" id="1.10.510.10:FF:000044">
    <property type="entry name" value="Putative LRR receptor-like serine/threonine-protein kinase"/>
    <property type="match status" value="1"/>
</dbReference>
<keyword evidence="10" id="KW-0547">Nucleotide-binding</keyword>
<comment type="catalytic activity">
    <reaction evidence="18">
        <text>L-seryl-[protein] + ATP = O-phospho-L-seryl-[protein] + ADP + H(+)</text>
        <dbReference type="Rhea" id="RHEA:17989"/>
        <dbReference type="Rhea" id="RHEA-COMP:9863"/>
        <dbReference type="Rhea" id="RHEA-COMP:11604"/>
        <dbReference type="ChEBI" id="CHEBI:15378"/>
        <dbReference type="ChEBI" id="CHEBI:29999"/>
        <dbReference type="ChEBI" id="CHEBI:30616"/>
        <dbReference type="ChEBI" id="CHEBI:83421"/>
        <dbReference type="ChEBI" id="CHEBI:456216"/>
        <dbReference type="EC" id="2.7.11.1"/>
    </reaction>
</comment>
<evidence type="ECO:0000256" key="16">
    <source>
        <dbReference type="ARBA" id="ARBA00023180"/>
    </source>
</evidence>
<feature type="domain" description="Protein kinase" evidence="21">
    <location>
        <begin position="735"/>
        <end position="1016"/>
    </location>
</feature>
<feature type="region of interest" description="Disordered" evidence="19">
    <location>
        <begin position="1043"/>
        <end position="1077"/>
    </location>
</feature>
<keyword evidence="7 20" id="KW-0812">Transmembrane</keyword>
<dbReference type="AlphaFoldDB" id="A0AAD9TMT6"/>
<dbReference type="SMART" id="SM00220">
    <property type="entry name" value="S_TKc"/>
    <property type="match status" value="1"/>
</dbReference>
<name>A0AAD9TMT6_9ROSI</name>
<sequence>MENVGSVLITSGIRVVPSTWSRRNRTKSGDGGPQVACDGSVMLALEVRDAPNLHIRRVLPAWYMICSTTSKMFLHRFLLLSLAAFFLISTCAFGAALPNDEVEALREIAKTIGKRDWNFSVDPCSGKWGWATQNPVKGSENAVTCNCSFANATLCHVVSLVVKTQNLPGVLPREVVRLPFLQEIDLTRNYLNGSIPPEWGSLKLVNISLIGNRLTGPIPKALANISTLTSLTLEFNQLSGSMPPELGYLPSLERFLISSNNFGGALPATFAKLTTMKDFRISDNRFSGQIPNFIQNWTKLEKLVVQASGLVGPIPSGIAALEKLSDLRISDLNGTEATFPSLVGMKKMKILILRSCNIIGKLPEYLGQMTTLKTLDLSFNKLSGEIPSSFIGLIDVDNIYLTGNLLSGSVPPWMLEKGGNIDLSYNNFTAESSGGCQHRNVNLFASSSKGNNSGAIVSCLRSFKCPKTYYSLHINCGGKEVMANGNTTFEDDTADGTHSKFVLSRSNWASSTTGHFLDDDRPSETYIWTNSSRLLMNYSQLYMQARLSPISLTYYGFCMGNGNYSVNLHFAEIMFTDDKTYNSFGRRIFDVYVQGKMVLKDFNIEDEAGGAAKAIIKNFTVAVTNNTLEIRLFWAGKGTVGIPFRGVYGPLISAISVTPNFIPPSENKSSSSSVSVGIVLGIVAAAVFLIILVFGILWWKGCLRPKSKMELDLKGLDLHTGSFTLRQIKAATNSFDPANKIGEGGFGPVYKGLLADGCLIAVKQLSSKSKQGNREFVNEIGMISALQHPHLVKLYGCCIEGNQLLLVYEYLENNSLARALFGPEEHQLNLDWPTRHKICVGIARGLAYLHEESRLKIVHRDIKATNVLLDKDLNPKISDFGLAKLDDEDNTHISTRVAGTFGYMAPEYAMRGYLTDKADVYSFGIVALEIVSGRSNTSYRQKEDAFYLLDWALNLKDEGKLMELVDPKLDSNFNEEEVMVMINVALLCSDVSPTVRPSMSTVVSMLEGRADVQDFVPDSVVSADEETKSEAIRKYYQFNKEQAMNKNQSQTQSQSISMDGPWTASSTSAGDLYPVNLDSDYFKGRD</sequence>
<dbReference type="GO" id="GO:0016020">
    <property type="term" value="C:membrane"/>
    <property type="evidence" value="ECO:0007669"/>
    <property type="project" value="UniProtKB-SubCell"/>
</dbReference>
<keyword evidence="15" id="KW-0675">Receptor</keyword>
<comment type="catalytic activity">
    <reaction evidence="17">
        <text>L-threonyl-[protein] + ATP = O-phospho-L-threonyl-[protein] + ADP + H(+)</text>
        <dbReference type="Rhea" id="RHEA:46608"/>
        <dbReference type="Rhea" id="RHEA-COMP:11060"/>
        <dbReference type="Rhea" id="RHEA-COMP:11605"/>
        <dbReference type="ChEBI" id="CHEBI:15378"/>
        <dbReference type="ChEBI" id="CHEBI:30013"/>
        <dbReference type="ChEBI" id="CHEBI:30616"/>
        <dbReference type="ChEBI" id="CHEBI:61977"/>
        <dbReference type="ChEBI" id="CHEBI:456216"/>
        <dbReference type="EC" id="2.7.11.1"/>
    </reaction>
</comment>
<keyword evidence="4" id="KW-0597">Phosphoprotein</keyword>
<evidence type="ECO:0000256" key="2">
    <source>
        <dbReference type="ARBA" id="ARBA00012513"/>
    </source>
</evidence>
<dbReference type="FunFam" id="3.80.10.10:FF:001026">
    <property type="entry name" value="Putative leucine-rich repeat receptor-like serine/threonine-protein kinase isoform A"/>
    <property type="match status" value="1"/>
</dbReference>
<evidence type="ECO:0000256" key="19">
    <source>
        <dbReference type="SAM" id="MobiDB-lite"/>
    </source>
</evidence>
<dbReference type="Pfam" id="PF11721">
    <property type="entry name" value="Malectin"/>
    <property type="match status" value="1"/>
</dbReference>
<evidence type="ECO:0000313" key="22">
    <source>
        <dbReference type="EMBL" id="KAK2638682.1"/>
    </source>
</evidence>
<evidence type="ECO:0000313" key="23">
    <source>
        <dbReference type="Proteomes" id="UP001280121"/>
    </source>
</evidence>
<evidence type="ECO:0000256" key="10">
    <source>
        <dbReference type="ARBA" id="ARBA00022741"/>
    </source>
</evidence>
<evidence type="ECO:0000256" key="13">
    <source>
        <dbReference type="ARBA" id="ARBA00022989"/>
    </source>
</evidence>
<evidence type="ECO:0000256" key="18">
    <source>
        <dbReference type="ARBA" id="ARBA00048679"/>
    </source>
</evidence>
<comment type="subcellular location">
    <subcellularLocation>
        <location evidence="1">Membrane</location>
        <topology evidence="1">Single-pass type I membrane protein</topology>
    </subcellularLocation>
</comment>
<comment type="caution">
    <text evidence="22">The sequence shown here is derived from an EMBL/GenBank/DDBJ whole genome shotgun (WGS) entry which is preliminary data.</text>
</comment>
<organism evidence="22 23">
    <name type="scientific">Dipteronia dyeriana</name>
    <dbReference type="NCBI Taxonomy" id="168575"/>
    <lineage>
        <taxon>Eukaryota</taxon>
        <taxon>Viridiplantae</taxon>
        <taxon>Streptophyta</taxon>
        <taxon>Embryophyta</taxon>
        <taxon>Tracheophyta</taxon>
        <taxon>Spermatophyta</taxon>
        <taxon>Magnoliopsida</taxon>
        <taxon>eudicotyledons</taxon>
        <taxon>Gunneridae</taxon>
        <taxon>Pentapetalae</taxon>
        <taxon>rosids</taxon>
        <taxon>malvids</taxon>
        <taxon>Sapindales</taxon>
        <taxon>Sapindaceae</taxon>
        <taxon>Hippocastanoideae</taxon>
        <taxon>Acereae</taxon>
        <taxon>Dipteronia</taxon>
    </lineage>
</organism>
<evidence type="ECO:0000256" key="9">
    <source>
        <dbReference type="ARBA" id="ARBA00022737"/>
    </source>
</evidence>
<reference evidence="22" key="1">
    <citation type="journal article" date="2023" name="Plant J.">
        <title>Genome sequences and population genomics provide insights into the demographic history, inbreeding, and mutation load of two 'living fossil' tree species of Dipteronia.</title>
        <authorList>
            <person name="Feng Y."/>
            <person name="Comes H.P."/>
            <person name="Chen J."/>
            <person name="Zhu S."/>
            <person name="Lu R."/>
            <person name="Zhang X."/>
            <person name="Li P."/>
            <person name="Qiu J."/>
            <person name="Olsen K.M."/>
            <person name="Qiu Y."/>
        </authorList>
    </citation>
    <scope>NUCLEOTIDE SEQUENCE</scope>
    <source>
        <strain evidence="22">KIB01</strain>
    </source>
</reference>
<keyword evidence="16" id="KW-0325">Glycoprotein</keyword>
<dbReference type="EMBL" id="JANJYI010000008">
    <property type="protein sequence ID" value="KAK2638682.1"/>
    <property type="molecule type" value="Genomic_DNA"/>
</dbReference>
<dbReference type="FunFam" id="2.60.120.430:FF:000004">
    <property type="entry name" value="Putative leucine-rich repeat receptor-like serine/threonine-protein kinase"/>
    <property type="match status" value="1"/>
</dbReference>
<feature type="transmembrane region" description="Helical" evidence="20">
    <location>
        <begin position="77"/>
        <end position="97"/>
    </location>
</feature>
<evidence type="ECO:0000256" key="20">
    <source>
        <dbReference type="SAM" id="Phobius"/>
    </source>
</evidence>
<keyword evidence="6" id="KW-0808">Transferase</keyword>
<evidence type="ECO:0000256" key="7">
    <source>
        <dbReference type="ARBA" id="ARBA00022692"/>
    </source>
</evidence>
<evidence type="ECO:0000256" key="17">
    <source>
        <dbReference type="ARBA" id="ARBA00047899"/>
    </source>
</evidence>
<dbReference type="InterPro" id="IPR021720">
    <property type="entry name" value="Malectin_dom"/>
</dbReference>
<evidence type="ECO:0000256" key="11">
    <source>
        <dbReference type="ARBA" id="ARBA00022777"/>
    </source>
</evidence>
<dbReference type="EC" id="2.7.11.1" evidence="2"/>
<dbReference type="Gene3D" id="1.10.510.10">
    <property type="entry name" value="Transferase(Phosphotransferase) domain 1"/>
    <property type="match status" value="1"/>
</dbReference>
<evidence type="ECO:0000256" key="15">
    <source>
        <dbReference type="ARBA" id="ARBA00023170"/>
    </source>
</evidence>
<dbReference type="InterPro" id="IPR032675">
    <property type="entry name" value="LRR_dom_sf"/>
</dbReference>
<dbReference type="Proteomes" id="UP001280121">
    <property type="component" value="Unassembled WGS sequence"/>
</dbReference>
<dbReference type="SUPFAM" id="SSF56112">
    <property type="entry name" value="Protein kinase-like (PK-like)"/>
    <property type="match status" value="1"/>
</dbReference>